<evidence type="ECO:0000256" key="2">
    <source>
        <dbReference type="ARBA" id="ARBA00022679"/>
    </source>
</evidence>
<dbReference type="PANTHER" id="PTHR43464">
    <property type="entry name" value="METHYLTRANSFERASE"/>
    <property type="match status" value="1"/>
</dbReference>
<evidence type="ECO:0000313" key="5">
    <source>
        <dbReference type="EMBL" id="KAL0640364.1"/>
    </source>
</evidence>
<evidence type="ECO:0000313" key="6">
    <source>
        <dbReference type="Proteomes" id="UP001447188"/>
    </source>
</evidence>
<dbReference type="EMBL" id="JBBBZM010000004">
    <property type="protein sequence ID" value="KAL0640364.1"/>
    <property type="molecule type" value="Genomic_DNA"/>
</dbReference>
<dbReference type="Pfam" id="PF13847">
    <property type="entry name" value="Methyltransf_31"/>
    <property type="match status" value="1"/>
</dbReference>
<dbReference type="SUPFAM" id="SSF53335">
    <property type="entry name" value="S-adenosyl-L-methionine-dependent methyltransferases"/>
    <property type="match status" value="1"/>
</dbReference>
<dbReference type="PANTHER" id="PTHR43464:SF19">
    <property type="entry name" value="UBIQUINONE BIOSYNTHESIS O-METHYLTRANSFERASE, MITOCHONDRIAL"/>
    <property type="match status" value="1"/>
</dbReference>
<evidence type="ECO:0000256" key="3">
    <source>
        <dbReference type="ARBA" id="ARBA00022691"/>
    </source>
</evidence>
<keyword evidence="1" id="KW-0489">Methyltransferase</keyword>
<dbReference type="Proteomes" id="UP001447188">
    <property type="component" value="Unassembled WGS sequence"/>
</dbReference>
<organism evidence="5 6">
    <name type="scientific">Discina gigas</name>
    <dbReference type="NCBI Taxonomy" id="1032678"/>
    <lineage>
        <taxon>Eukaryota</taxon>
        <taxon>Fungi</taxon>
        <taxon>Dikarya</taxon>
        <taxon>Ascomycota</taxon>
        <taxon>Pezizomycotina</taxon>
        <taxon>Pezizomycetes</taxon>
        <taxon>Pezizales</taxon>
        <taxon>Discinaceae</taxon>
        <taxon>Discina</taxon>
    </lineage>
</organism>
<reference evidence="5 6" key="1">
    <citation type="submission" date="2024-02" db="EMBL/GenBank/DDBJ databases">
        <title>Discinaceae phylogenomics.</title>
        <authorList>
            <person name="Dirks A.C."/>
            <person name="James T.Y."/>
        </authorList>
    </citation>
    <scope>NUCLEOTIDE SEQUENCE [LARGE SCALE GENOMIC DNA]</scope>
    <source>
        <strain evidence="5 6">ACD0624</strain>
    </source>
</reference>
<keyword evidence="2" id="KW-0808">Transferase</keyword>
<gene>
    <name evidence="5" type="ORF">Q9L58_000646</name>
</gene>
<name>A0ABR3GWS9_9PEZI</name>
<dbReference type="InterPro" id="IPR029063">
    <property type="entry name" value="SAM-dependent_MTases_sf"/>
</dbReference>
<sequence>MAKQQSNVEEIARLCLHDPNNFGIQLSQTTHRLQILHSFPISLGSRVLEIGCGQGDTTAVLAELVGESGHVTAIDPADLSYGAPFTVGQAQKHLLASRLGSRITFVQQDPVDFLSSKSEEPIFDVAVLAHCIWYFSSPSVLSNIFQVLAKRVKFVCVAEYALAAGTMEQLPHVLAVLARVSLEVFKPVSESNVRTILSMKRIQSLAEGAGMSALPHFKVFEPAMELSDGRWEVGTVLDEEFEEEVKVAPGPRERAAILAQREAVLQAVSKVGGLKKVRTMDVFCQCFRGVDV</sequence>
<dbReference type="CDD" id="cd02440">
    <property type="entry name" value="AdoMet_MTases"/>
    <property type="match status" value="1"/>
</dbReference>
<dbReference type="InterPro" id="IPR025714">
    <property type="entry name" value="Methyltranfer_dom"/>
</dbReference>
<protein>
    <recommendedName>
        <fullName evidence="4">Methyltransferase domain-containing protein</fullName>
    </recommendedName>
</protein>
<accession>A0ABR3GWS9</accession>
<proteinExistence type="predicted"/>
<evidence type="ECO:0000259" key="4">
    <source>
        <dbReference type="Pfam" id="PF13847"/>
    </source>
</evidence>
<comment type="caution">
    <text evidence="5">The sequence shown here is derived from an EMBL/GenBank/DDBJ whole genome shotgun (WGS) entry which is preliminary data.</text>
</comment>
<feature type="domain" description="Methyltransferase" evidence="4">
    <location>
        <begin position="44"/>
        <end position="171"/>
    </location>
</feature>
<keyword evidence="6" id="KW-1185">Reference proteome</keyword>
<keyword evidence="3" id="KW-0949">S-adenosyl-L-methionine</keyword>
<dbReference type="Gene3D" id="3.40.50.150">
    <property type="entry name" value="Vaccinia Virus protein VP39"/>
    <property type="match status" value="1"/>
</dbReference>
<evidence type="ECO:0000256" key="1">
    <source>
        <dbReference type="ARBA" id="ARBA00022603"/>
    </source>
</evidence>